<organism evidence="1">
    <name type="scientific">Lepeophtheirus salmonis</name>
    <name type="common">Salmon louse</name>
    <name type="synonym">Caligus salmonis</name>
    <dbReference type="NCBI Taxonomy" id="72036"/>
    <lineage>
        <taxon>Eukaryota</taxon>
        <taxon>Metazoa</taxon>
        <taxon>Ecdysozoa</taxon>
        <taxon>Arthropoda</taxon>
        <taxon>Crustacea</taxon>
        <taxon>Multicrustacea</taxon>
        <taxon>Hexanauplia</taxon>
        <taxon>Copepoda</taxon>
        <taxon>Siphonostomatoida</taxon>
        <taxon>Caligidae</taxon>
        <taxon>Lepeophtheirus</taxon>
    </lineage>
</organism>
<feature type="non-terminal residue" evidence="1">
    <location>
        <position position="1"/>
    </location>
</feature>
<proteinExistence type="predicted"/>
<evidence type="ECO:0000313" key="1">
    <source>
        <dbReference type="EMBL" id="CDW40013.1"/>
    </source>
</evidence>
<protein>
    <submittedName>
        <fullName evidence="1">Uncharacterized protein</fullName>
    </submittedName>
</protein>
<sequence>NIPIKRQFNIIKSVKLRLFLHLQRPCWYPL</sequence>
<name>A0A0K2UP46_LEPSM</name>
<accession>A0A0K2UP46</accession>
<dbReference type="EMBL" id="HACA01022652">
    <property type="protein sequence ID" value="CDW40013.1"/>
    <property type="molecule type" value="Transcribed_RNA"/>
</dbReference>
<reference evidence="1" key="1">
    <citation type="submission" date="2014-05" db="EMBL/GenBank/DDBJ databases">
        <authorList>
            <person name="Chronopoulou M."/>
        </authorList>
    </citation>
    <scope>NUCLEOTIDE SEQUENCE</scope>
    <source>
        <tissue evidence="1">Whole organism</tissue>
    </source>
</reference>
<dbReference type="AlphaFoldDB" id="A0A0K2UP46"/>